<dbReference type="InterPro" id="IPR016174">
    <property type="entry name" value="Di-haem_cyt_TM"/>
</dbReference>
<dbReference type="PANTHER" id="PTHR19271:SF16">
    <property type="entry name" value="CYTOCHROME B"/>
    <property type="match status" value="1"/>
</dbReference>
<feature type="transmembrane region" description="Helical" evidence="7">
    <location>
        <begin position="112"/>
        <end position="134"/>
    </location>
</feature>
<name>A0A840IDR0_9ACTN</name>
<feature type="transmembrane region" description="Helical" evidence="7">
    <location>
        <begin position="377"/>
        <end position="396"/>
    </location>
</feature>
<reference evidence="9 10" key="1">
    <citation type="submission" date="2020-08" db="EMBL/GenBank/DDBJ databases">
        <title>Genomic Encyclopedia of Archaeal and Bacterial Type Strains, Phase II (KMG-II): from individual species to whole genera.</title>
        <authorList>
            <person name="Goeker M."/>
        </authorList>
    </citation>
    <scope>NUCLEOTIDE SEQUENCE [LARGE SCALE GENOMIC DNA]</scope>
    <source>
        <strain evidence="9 10">DSM 23288</strain>
    </source>
</reference>
<comment type="cofactor">
    <cofactor evidence="1">
        <name>heme</name>
        <dbReference type="ChEBI" id="CHEBI:30413"/>
    </cofactor>
</comment>
<feature type="region of interest" description="Disordered" evidence="6">
    <location>
        <begin position="458"/>
        <end position="480"/>
    </location>
</feature>
<dbReference type="Pfam" id="PF13631">
    <property type="entry name" value="Cytochrom_B_N_2"/>
    <property type="match status" value="1"/>
</dbReference>
<dbReference type="EMBL" id="JACHNU010000002">
    <property type="protein sequence ID" value="MBB4662391.1"/>
    <property type="molecule type" value="Genomic_DNA"/>
</dbReference>
<evidence type="ECO:0000256" key="7">
    <source>
        <dbReference type="SAM" id="Phobius"/>
    </source>
</evidence>
<keyword evidence="7" id="KW-0812">Transmembrane</keyword>
<keyword evidence="10" id="KW-1185">Reference proteome</keyword>
<dbReference type="InterPro" id="IPR027387">
    <property type="entry name" value="Cytb/b6-like_sf"/>
</dbReference>
<gene>
    <name evidence="9" type="ORF">BDZ31_001977</name>
</gene>
<feature type="transmembrane region" description="Helical" evidence="7">
    <location>
        <begin position="46"/>
        <end position="66"/>
    </location>
</feature>
<dbReference type="PANTHER" id="PTHR19271">
    <property type="entry name" value="CYTOCHROME B"/>
    <property type="match status" value="1"/>
</dbReference>
<evidence type="ECO:0000256" key="4">
    <source>
        <dbReference type="ARBA" id="ARBA00029351"/>
    </source>
</evidence>
<feature type="transmembrane region" description="Helical" evidence="7">
    <location>
        <begin position="172"/>
        <end position="195"/>
    </location>
</feature>
<dbReference type="GO" id="GO:0016020">
    <property type="term" value="C:membrane"/>
    <property type="evidence" value="ECO:0007669"/>
    <property type="project" value="InterPro"/>
</dbReference>
<evidence type="ECO:0000256" key="1">
    <source>
        <dbReference type="ARBA" id="ARBA00001971"/>
    </source>
</evidence>
<dbReference type="GO" id="GO:0008121">
    <property type="term" value="F:quinol-cytochrome-c reductase activity"/>
    <property type="evidence" value="ECO:0007669"/>
    <property type="project" value="UniProtKB-EC"/>
</dbReference>
<evidence type="ECO:0000256" key="5">
    <source>
        <dbReference type="ARBA" id="ARBA00029568"/>
    </source>
</evidence>
<keyword evidence="7" id="KW-0472">Membrane</keyword>
<evidence type="ECO:0000259" key="8">
    <source>
        <dbReference type="PROSITE" id="PS51002"/>
    </source>
</evidence>
<dbReference type="SUPFAM" id="SSF81648">
    <property type="entry name" value="a domain/subunit of cytochrome bc1 complex (Ubiquinol-cytochrome c reductase)"/>
    <property type="match status" value="1"/>
</dbReference>
<dbReference type="GO" id="GO:0016491">
    <property type="term" value="F:oxidoreductase activity"/>
    <property type="evidence" value="ECO:0007669"/>
    <property type="project" value="InterPro"/>
</dbReference>
<dbReference type="RefSeq" id="WP_183341549.1">
    <property type="nucleotide sequence ID" value="NZ_JACHNU010000002.1"/>
</dbReference>
<dbReference type="GO" id="GO:0022904">
    <property type="term" value="P:respiratory electron transport chain"/>
    <property type="evidence" value="ECO:0007669"/>
    <property type="project" value="InterPro"/>
</dbReference>
<sequence>MRLVPRPDPVRDPVRFVDQRLGAGSLLRSTLRYVFPDHWSFMLGEIALYAFVMLVATGVFLSLNYVPSDETVTYTGSYAPLQGRTMGAQYESVLRIVFDLPAGNLLRQTHHWAANVFVVAIALHLARICLTGAFRRPRELNYLVGVTMLALALVEGFLGYSLIDDLLSGMGLAIAYSVAGSIPFVGGDLAILFWGGEYPGSSAIWPRMEILHVLLIPVAIGGLLTVHLVQVIRQHHTQFPGGPRGERAVVGTPLWAAYALRSIGLFLIVAGLLLLLGGLVQINPIWLWGPYETALSTNGAQPDWYLGWLIGALRLMPPLEVRFGDYVAVPNPFWGGALYPLVVFGILYLWPWIDKRRWGDRARHETLDRPRDNPRRTASFAALATWVFVILFAGSVDRFAFRTLISYEAQIWFLRGAAIAGPVVAYLVTRRLCEELRARERHPLRGWSGEVVRARDDGGWAAQPEEAPTDEAAGEAAPPR</sequence>
<feature type="domain" description="Cytochrome b/b6 N-terminal region profile" evidence="8">
    <location>
        <begin position="13"/>
        <end position="240"/>
    </location>
</feature>
<keyword evidence="7" id="KW-1133">Transmembrane helix</keyword>
<dbReference type="EC" id="7.1.1.8" evidence="2"/>
<dbReference type="PROSITE" id="PS51002">
    <property type="entry name" value="CYTB_NTER"/>
    <property type="match status" value="1"/>
</dbReference>
<dbReference type="Proteomes" id="UP000585272">
    <property type="component" value="Unassembled WGS sequence"/>
</dbReference>
<dbReference type="AlphaFoldDB" id="A0A840IDR0"/>
<organism evidence="9 10">
    <name type="scientific">Conexibacter arvalis</name>
    <dbReference type="NCBI Taxonomy" id="912552"/>
    <lineage>
        <taxon>Bacteria</taxon>
        <taxon>Bacillati</taxon>
        <taxon>Actinomycetota</taxon>
        <taxon>Thermoleophilia</taxon>
        <taxon>Solirubrobacterales</taxon>
        <taxon>Conexibacteraceae</taxon>
        <taxon>Conexibacter</taxon>
    </lineage>
</organism>
<evidence type="ECO:0000256" key="3">
    <source>
        <dbReference type="ARBA" id="ARBA00016116"/>
    </source>
</evidence>
<dbReference type="SUPFAM" id="SSF81342">
    <property type="entry name" value="Transmembrane di-heme cytochromes"/>
    <property type="match status" value="1"/>
</dbReference>
<comment type="caution">
    <text evidence="9">The sequence shown here is derived from an EMBL/GenBank/DDBJ whole genome shotgun (WGS) entry which is preliminary data.</text>
</comment>
<feature type="transmembrane region" description="Helical" evidence="7">
    <location>
        <begin position="210"/>
        <end position="229"/>
    </location>
</feature>
<feature type="transmembrane region" description="Helical" evidence="7">
    <location>
        <begin position="140"/>
        <end position="160"/>
    </location>
</feature>
<proteinExistence type="predicted"/>
<evidence type="ECO:0000256" key="2">
    <source>
        <dbReference type="ARBA" id="ARBA00012951"/>
    </source>
</evidence>
<feature type="transmembrane region" description="Helical" evidence="7">
    <location>
        <begin position="411"/>
        <end position="429"/>
    </location>
</feature>
<dbReference type="InterPro" id="IPR005797">
    <property type="entry name" value="Cyt_b/b6_N"/>
</dbReference>
<accession>A0A840IDR0</accession>
<comment type="catalytic activity">
    <reaction evidence="4">
        <text>a quinol + 2 Fe(III)-[cytochrome c](out) = a quinone + 2 Fe(II)-[cytochrome c](out) + 2 H(+)(out)</text>
        <dbReference type="Rhea" id="RHEA:11484"/>
        <dbReference type="Rhea" id="RHEA-COMP:10350"/>
        <dbReference type="Rhea" id="RHEA-COMP:14399"/>
        <dbReference type="ChEBI" id="CHEBI:15378"/>
        <dbReference type="ChEBI" id="CHEBI:24646"/>
        <dbReference type="ChEBI" id="CHEBI:29033"/>
        <dbReference type="ChEBI" id="CHEBI:29034"/>
        <dbReference type="ChEBI" id="CHEBI:132124"/>
        <dbReference type="EC" id="7.1.1.8"/>
    </reaction>
</comment>
<evidence type="ECO:0000256" key="6">
    <source>
        <dbReference type="SAM" id="MobiDB-lite"/>
    </source>
</evidence>
<evidence type="ECO:0000313" key="10">
    <source>
        <dbReference type="Proteomes" id="UP000585272"/>
    </source>
</evidence>
<feature type="transmembrane region" description="Helical" evidence="7">
    <location>
        <begin position="333"/>
        <end position="353"/>
    </location>
</feature>
<protein>
    <recommendedName>
        <fullName evidence="3">Cytochrome bc1 complex cytochrome b subunit</fullName>
        <ecNumber evidence="2">7.1.1.8</ecNumber>
    </recommendedName>
    <alternativeName>
        <fullName evidence="5">Cytochrome bc1 reductase complex subunit QcrB</fullName>
    </alternativeName>
</protein>
<evidence type="ECO:0000313" key="9">
    <source>
        <dbReference type="EMBL" id="MBB4662391.1"/>
    </source>
</evidence>
<dbReference type="Gene3D" id="1.20.810.10">
    <property type="entry name" value="Cytochrome Bc1 Complex, Chain C"/>
    <property type="match status" value="1"/>
</dbReference>
<dbReference type="InterPro" id="IPR036150">
    <property type="entry name" value="Cyt_b/b6_C_sf"/>
</dbReference>
<feature type="transmembrane region" description="Helical" evidence="7">
    <location>
        <begin position="263"/>
        <end position="282"/>
    </location>
</feature>